<dbReference type="PANTHER" id="PTHR11759">
    <property type="entry name" value="40S RIBOSOMAL PROTEIN S14/30S RIBOSOMAL PROTEIN S11"/>
    <property type="match status" value="1"/>
</dbReference>
<sequence length="136" mass="14380">MAKAVKGRGKAATRTKRRDRKNVESGIAHIRSTFNNTIVTITDPAGNAISWASAGGLGFKGSRKSTPFAAQMAAESAAQTAMEHGMKSVEVFVKGPGAGREAAIRSLQAAGLEVAMIRDVTPIPHNGCRPPKRRRV</sequence>
<dbReference type="Pfam" id="PF00411">
    <property type="entry name" value="Ribosomal_S11"/>
    <property type="match status" value="1"/>
</dbReference>
<dbReference type="InterPro" id="IPR019981">
    <property type="entry name" value="Ribosomal_uS11_bac-type"/>
</dbReference>
<dbReference type="SUPFAM" id="SSF53137">
    <property type="entry name" value="Translational machinery components"/>
    <property type="match status" value="1"/>
</dbReference>
<dbReference type="InterPro" id="IPR036967">
    <property type="entry name" value="Ribosomal_uS11_sf"/>
</dbReference>
<keyword evidence="5 7" id="KW-0687">Ribonucleoprotein</keyword>
<evidence type="ECO:0000256" key="3">
    <source>
        <dbReference type="ARBA" id="ARBA00022884"/>
    </source>
</evidence>
<reference evidence="11" key="1">
    <citation type="journal article" date="2019" name="Int. J. Syst. Evol. Microbiol.">
        <title>The Global Catalogue of Microorganisms (GCM) 10K type strain sequencing project: providing services to taxonomists for standard genome sequencing and annotation.</title>
        <authorList>
            <consortium name="The Broad Institute Genomics Platform"/>
            <consortium name="The Broad Institute Genome Sequencing Center for Infectious Disease"/>
            <person name="Wu L."/>
            <person name="Ma J."/>
        </authorList>
    </citation>
    <scope>NUCLEOTIDE SEQUENCE [LARGE SCALE GENOMIC DNA]</scope>
    <source>
        <strain evidence="11">WYCCWR 12678</strain>
    </source>
</reference>
<comment type="similarity">
    <text evidence="1 7 8">Belongs to the universal ribosomal protein uS11 family.</text>
</comment>
<name>A0ABV9PY21_9BACL</name>
<feature type="compositionally biased region" description="Basic residues" evidence="9">
    <location>
        <begin position="1"/>
        <end position="20"/>
    </location>
</feature>
<protein>
    <recommendedName>
        <fullName evidence="6 7">Small ribosomal subunit protein uS11</fullName>
    </recommendedName>
</protein>
<dbReference type="InterPro" id="IPR001971">
    <property type="entry name" value="Ribosomal_uS11"/>
</dbReference>
<evidence type="ECO:0000256" key="8">
    <source>
        <dbReference type="RuleBase" id="RU003629"/>
    </source>
</evidence>
<accession>A0ABV9PY21</accession>
<comment type="function">
    <text evidence="7">Located on the platform of the 30S subunit, it bridges several disparate RNA helices of the 16S rRNA. Forms part of the Shine-Dalgarno cleft in the 70S ribosome.</text>
</comment>
<dbReference type="NCBIfam" id="TIGR03632">
    <property type="entry name" value="uS11_bact"/>
    <property type="match status" value="1"/>
</dbReference>
<dbReference type="HAMAP" id="MF_01310">
    <property type="entry name" value="Ribosomal_uS11"/>
    <property type="match status" value="1"/>
</dbReference>
<dbReference type="PIRSF" id="PIRSF002131">
    <property type="entry name" value="Ribosomal_S11"/>
    <property type="match status" value="1"/>
</dbReference>
<evidence type="ECO:0000256" key="4">
    <source>
        <dbReference type="ARBA" id="ARBA00022980"/>
    </source>
</evidence>
<keyword evidence="3 7" id="KW-0694">RNA-binding</keyword>
<comment type="subunit">
    <text evidence="7">Part of the 30S ribosomal subunit. Interacts with proteins S7 and S18. Binds to IF-3.</text>
</comment>
<dbReference type="PROSITE" id="PS00054">
    <property type="entry name" value="RIBOSOMAL_S11"/>
    <property type="match status" value="1"/>
</dbReference>
<evidence type="ECO:0000256" key="5">
    <source>
        <dbReference type="ARBA" id="ARBA00023274"/>
    </source>
</evidence>
<dbReference type="RefSeq" id="WP_380023521.1">
    <property type="nucleotide sequence ID" value="NZ_JBHSHC010000006.1"/>
</dbReference>
<evidence type="ECO:0000256" key="6">
    <source>
        <dbReference type="ARBA" id="ARBA00035160"/>
    </source>
</evidence>
<dbReference type="InterPro" id="IPR018102">
    <property type="entry name" value="Ribosomal_uS11_CS"/>
</dbReference>
<keyword evidence="4 7" id="KW-0689">Ribosomal protein</keyword>
<evidence type="ECO:0000256" key="2">
    <source>
        <dbReference type="ARBA" id="ARBA00022730"/>
    </source>
</evidence>
<evidence type="ECO:0000313" key="11">
    <source>
        <dbReference type="Proteomes" id="UP001596002"/>
    </source>
</evidence>
<proteinExistence type="inferred from homology"/>
<keyword evidence="2 7" id="KW-0699">rRNA-binding</keyword>
<comment type="caution">
    <text evidence="10">The sequence shown here is derived from an EMBL/GenBank/DDBJ whole genome shotgun (WGS) entry which is preliminary data.</text>
</comment>
<gene>
    <name evidence="7 10" type="primary">rpsK</name>
    <name evidence="10" type="ORF">ACFO8Q_00680</name>
</gene>
<dbReference type="Gene3D" id="3.30.420.80">
    <property type="entry name" value="Ribosomal protein S11"/>
    <property type="match status" value="1"/>
</dbReference>
<evidence type="ECO:0000313" key="10">
    <source>
        <dbReference type="EMBL" id="MFC4765922.1"/>
    </source>
</evidence>
<evidence type="ECO:0000256" key="9">
    <source>
        <dbReference type="SAM" id="MobiDB-lite"/>
    </source>
</evidence>
<feature type="region of interest" description="Disordered" evidence="9">
    <location>
        <begin position="1"/>
        <end position="24"/>
    </location>
</feature>
<dbReference type="EMBL" id="JBHSHC010000006">
    <property type="protein sequence ID" value="MFC4765922.1"/>
    <property type="molecule type" value="Genomic_DNA"/>
</dbReference>
<evidence type="ECO:0000256" key="7">
    <source>
        <dbReference type="HAMAP-Rule" id="MF_01310"/>
    </source>
</evidence>
<dbReference type="Proteomes" id="UP001596002">
    <property type="component" value="Unassembled WGS sequence"/>
</dbReference>
<dbReference type="GO" id="GO:0005840">
    <property type="term" value="C:ribosome"/>
    <property type="evidence" value="ECO:0007669"/>
    <property type="project" value="UniProtKB-KW"/>
</dbReference>
<keyword evidence="11" id="KW-1185">Reference proteome</keyword>
<organism evidence="10 11">
    <name type="scientific">Effusibacillus consociatus</name>
    <dbReference type="NCBI Taxonomy" id="1117041"/>
    <lineage>
        <taxon>Bacteria</taxon>
        <taxon>Bacillati</taxon>
        <taxon>Bacillota</taxon>
        <taxon>Bacilli</taxon>
        <taxon>Bacillales</taxon>
        <taxon>Alicyclobacillaceae</taxon>
        <taxon>Effusibacillus</taxon>
    </lineage>
</organism>
<dbReference type="NCBIfam" id="NF003698">
    <property type="entry name" value="PRK05309.1"/>
    <property type="match status" value="1"/>
</dbReference>
<evidence type="ECO:0000256" key="1">
    <source>
        <dbReference type="ARBA" id="ARBA00006194"/>
    </source>
</evidence>